<dbReference type="Gene3D" id="3.30.70.100">
    <property type="match status" value="1"/>
</dbReference>
<dbReference type="AlphaFoldDB" id="A0A1G6CTE0"/>
<dbReference type="SUPFAM" id="SSF54909">
    <property type="entry name" value="Dimeric alpha+beta barrel"/>
    <property type="match status" value="1"/>
</dbReference>
<evidence type="ECO:0000313" key="1">
    <source>
        <dbReference type="EMBL" id="SDB36084.1"/>
    </source>
</evidence>
<dbReference type="EMBL" id="FMXO01000009">
    <property type="protein sequence ID" value="SDB36084.1"/>
    <property type="molecule type" value="Genomic_DNA"/>
</dbReference>
<evidence type="ECO:0000313" key="2">
    <source>
        <dbReference type="Proteomes" id="UP000198771"/>
    </source>
</evidence>
<keyword evidence="2" id="KW-1185">Reference proteome</keyword>
<name>A0A1G6CTE0_9BACT</name>
<protein>
    <submittedName>
        <fullName evidence="1">Uncharacterized conserved protein YbaA, DUF1428 family</fullName>
    </submittedName>
</protein>
<dbReference type="InterPro" id="IPR011008">
    <property type="entry name" value="Dimeric_a/b-barrel"/>
</dbReference>
<dbReference type="PIRSF" id="PIRSF007028">
    <property type="entry name" value="UCP007028"/>
    <property type="match status" value="1"/>
</dbReference>
<dbReference type="Pfam" id="PF07237">
    <property type="entry name" value="DUF1428"/>
    <property type="match status" value="1"/>
</dbReference>
<sequence length="126" mass="14343">MAKYVDGFVLVIPDDKGEEYKKMAESGRDSWMKHGALAYYECRGDDLAPQEMGGEKTRSFPDMAGAKGDQTVWFSFIIFKSKEHRDEVNAKVMKEMGEKAEEFKDMVMPFDMKQMAYGGFQVVVEG</sequence>
<dbReference type="InterPro" id="IPR009874">
    <property type="entry name" value="DUF1428"/>
</dbReference>
<reference evidence="1 2" key="1">
    <citation type="submission" date="2016-10" db="EMBL/GenBank/DDBJ databases">
        <authorList>
            <person name="de Groot N.N."/>
        </authorList>
    </citation>
    <scope>NUCLEOTIDE SEQUENCE [LARGE SCALE GENOMIC DNA]</scope>
    <source>
        <strain evidence="1 2">ASO4-2</strain>
    </source>
</reference>
<dbReference type="OrthoDB" id="9792392at2"/>
<accession>A0A1G6CTE0</accession>
<organism evidence="1 2">
    <name type="scientific">Desulfonatronum thiosulfatophilum</name>
    <dbReference type="NCBI Taxonomy" id="617002"/>
    <lineage>
        <taxon>Bacteria</taxon>
        <taxon>Pseudomonadati</taxon>
        <taxon>Thermodesulfobacteriota</taxon>
        <taxon>Desulfovibrionia</taxon>
        <taxon>Desulfovibrionales</taxon>
        <taxon>Desulfonatronaceae</taxon>
        <taxon>Desulfonatronum</taxon>
    </lineage>
</organism>
<dbReference type="Proteomes" id="UP000198771">
    <property type="component" value="Unassembled WGS sequence"/>
</dbReference>
<gene>
    <name evidence="1" type="ORF">SAMN05660653_01699</name>
</gene>
<proteinExistence type="predicted"/>
<dbReference type="STRING" id="617002.SAMN05660653_01699"/>